<dbReference type="RefSeq" id="WP_019618170.1">
    <property type="nucleotide sequence ID" value="NZ_JBHUNE010000003.1"/>
</dbReference>
<feature type="region of interest" description="Disordered" evidence="3">
    <location>
        <begin position="29"/>
        <end position="48"/>
    </location>
</feature>
<evidence type="ECO:0000313" key="7">
    <source>
        <dbReference type="Proteomes" id="UP001597492"/>
    </source>
</evidence>
<evidence type="ECO:0000259" key="5">
    <source>
        <dbReference type="Pfam" id="PF08386"/>
    </source>
</evidence>
<dbReference type="InterPro" id="IPR013595">
    <property type="entry name" value="Pept_S33_TAP-like_C"/>
</dbReference>
<gene>
    <name evidence="6" type="ORF">ACFSW7_05565</name>
</gene>
<dbReference type="GO" id="GO:0016787">
    <property type="term" value="F:hydrolase activity"/>
    <property type="evidence" value="ECO:0007669"/>
    <property type="project" value="UniProtKB-KW"/>
</dbReference>
<organism evidence="6 7">
    <name type="scientific">Gulosibacter faecalis</name>
    <dbReference type="NCBI Taxonomy" id="272240"/>
    <lineage>
        <taxon>Bacteria</taxon>
        <taxon>Bacillati</taxon>
        <taxon>Actinomycetota</taxon>
        <taxon>Actinomycetes</taxon>
        <taxon>Micrococcales</taxon>
        <taxon>Microbacteriaceae</taxon>
        <taxon>Gulosibacter</taxon>
    </lineage>
</organism>
<evidence type="ECO:0000313" key="6">
    <source>
        <dbReference type="EMBL" id="MFD2757842.1"/>
    </source>
</evidence>
<dbReference type="SUPFAM" id="SSF53474">
    <property type="entry name" value="alpha/beta-Hydrolases"/>
    <property type="match status" value="1"/>
</dbReference>
<feature type="domain" description="Peptidase S33 tripeptidyl aminopeptidase-like C-terminal" evidence="5">
    <location>
        <begin position="440"/>
        <end position="533"/>
    </location>
</feature>
<reference evidence="7" key="1">
    <citation type="journal article" date="2019" name="Int. J. Syst. Evol. Microbiol.">
        <title>The Global Catalogue of Microorganisms (GCM) 10K type strain sequencing project: providing services to taxonomists for standard genome sequencing and annotation.</title>
        <authorList>
            <consortium name="The Broad Institute Genomics Platform"/>
            <consortium name="The Broad Institute Genome Sequencing Center for Infectious Disease"/>
            <person name="Wu L."/>
            <person name="Ma J."/>
        </authorList>
    </citation>
    <scope>NUCLEOTIDE SEQUENCE [LARGE SCALE GENOMIC DNA]</scope>
    <source>
        <strain evidence="7">TISTR 1514</strain>
    </source>
</reference>
<dbReference type="InterPro" id="IPR051601">
    <property type="entry name" value="Serine_prot/Carboxylest_S33"/>
</dbReference>
<dbReference type="InterPro" id="IPR000073">
    <property type="entry name" value="AB_hydrolase_1"/>
</dbReference>
<evidence type="ECO:0000259" key="4">
    <source>
        <dbReference type="Pfam" id="PF00561"/>
    </source>
</evidence>
<dbReference type="Pfam" id="PF08386">
    <property type="entry name" value="Abhydrolase_4"/>
    <property type="match status" value="1"/>
</dbReference>
<comment type="similarity">
    <text evidence="1">Belongs to the peptidase S33 family.</text>
</comment>
<proteinExistence type="inferred from homology"/>
<evidence type="ECO:0000256" key="2">
    <source>
        <dbReference type="ARBA" id="ARBA00022801"/>
    </source>
</evidence>
<evidence type="ECO:0000256" key="1">
    <source>
        <dbReference type="ARBA" id="ARBA00010088"/>
    </source>
</evidence>
<comment type="caution">
    <text evidence="6">The sequence shown here is derived from an EMBL/GenBank/DDBJ whole genome shotgun (WGS) entry which is preliminary data.</text>
</comment>
<accession>A0ABW5UVY4</accession>
<dbReference type="PANTHER" id="PTHR43248">
    <property type="entry name" value="2-SUCCINYL-6-HYDROXY-2,4-CYCLOHEXADIENE-1-CARBOXYLATE SYNTHASE"/>
    <property type="match status" value="1"/>
</dbReference>
<keyword evidence="2 6" id="KW-0378">Hydrolase</keyword>
<sequence length="533" mass="57786">MGAIAVTASLVLSGCTLIQELQGTDEELEQGNGAEGGEGSGDIPDSVAPGAEEFYEQEVEWGECPPEYAAEDETVECATVIAPLNWADPTQDSDYPVELALVRLPATGESQGSLFTNPGGPGGSGVDFVAQSGSYMFSEDLRENFDIVGWDPRGVGYSSAVYCYDDEGMDDYLYGVPDGYSEMTTAELLDYQKKQAIAFGDACYENTGELLEYVDTISTVQDLDLLRYVIDGAPLNYFGFSYGTDIGAQYIDMFPEQVGRVVLDGATDPTVPMMDVVLDQQEKFSDSILAYLEDCLTGDQCPFDKRGGVDGAIEEIQDVMDDADTNLSKGPDGRVVTSALIYQAIVAGMYDESSWQYVSNAFESWMTSRDSTIFFALADSYNGRLPDGTYMSNQTEAFTAINCLDYPVETDKAKIREYNEKLQEVTLFSGEASDEELELGDVTCENWPFQSRLTEQAPVVGEGAAPVLVVATTNDPATPLKWAEAVAEQLESASLLVYEGEGHIAYDEGDECVIGTVDDYLITGNLPEGDINC</sequence>
<dbReference type="Pfam" id="PF00561">
    <property type="entry name" value="Abhydrolase_1"/>
    <property type="match status" value="1"/>
</dbReference>
<name>A0ABW5UVY4_9MICO</name>
<dbReference type="PANTHER" id="PTHR43248:SF25">
    <property type="entry name" value="AB HYDROLASE-1 DOMAIN-CONTAINING PROTEIN-RELATED"/>
    <property type="match status" value="1"/>
</dbReference>
<feature type="domain" description="AB hydrolase-1" evidence="4">
    <location>
        <begin position="117"/>
        <end position="303"/>
    </location>
</feature>
<evidence type="ECO:0000256" key="3">
    <source>
        <dbReference type="SAM" id="MobiDB-lite"/>
    </source>
</evidence>
<dbReference type="Proteomes" id="UP001597492">
    <property type="component" value="Unassembled WGS sequence"/>
</dbReference>
<protein>
    <submittedName>
        <fullName evidence="6">Alpha/beta hydrolase</fullName>
    </submittedName>
</protein>
<keyword evidence="7" id="KW-1185">Reference proteome</keyword>
<dbReference type="Gene3D" id="3.40.50.1820">
    <property type="entry name" value="alpha/beta hydrolase"/>
    <property type="match status" value="1"/>
</dbReference>
<dbReference type="InterPro" id="IPR029058">
    <property type="entry name" value="AB_hydrolase_fold"/>
</dbReference>
<dbReference type="EMBL" id="JBHUNE010000003">
    <property type="protein sequence ID" value="MFD2757842.1"/>
    <property type="molecule type" value="Genomic_DNA"/>
</dbReference>